<evidence type="ECO:0000256" key="5">
    <source>
        <dbReference type="ARBA" id="ARBA00022475"/>
    </source>
</evidence>
<evidence type="ECO:0000256" key="7">
    <source>
        <dbReference type="ARBA" id="ARBA00022989"/>
    </source>
</evidence>
<feature type="transmembrane region" description="Helical" evidence="9">
    <location>
        <begin position="115"/>
        <end position="136"/>
    </location>
</feature>
<feature type="transmembrane region" description="Helical" evidence="9">
    <location>
        <begin position="190"/>
        <end position="213"/>
    </location>
</feature>
<evidence type="ECO:0000256" key="8">
    <source>
        <dbReference type="ARBA" id="ARBA00023136"/>
    </source>
</evidence>
<keyword evidence="6 9" id="KW-0812">Transmembrane</keyword>
<keyword evidence="10" id="KW-0997">Cell inner membrane</keyword>
<comment type="subcellular location">
    <subcellularLocation>
        <location evidence="10">Cell inner membrane</location>
        <topology evidence="10">Multi-pass membrane protein</topology>
    </subcellularLocation>
    <subcellularLocation>
        <location evidence="1 9">Cell membrane</location>
        <topology evidence="1 9">Multi-pass membrane protein</topology>
    </subcellularLocation>
</comment>
<comment type="function">
    <text evidence="10">Part of the ABC transporter complex UgpBAEC involved in sn-glycerol-3-phosphate (G3P) import. Probably responsible for the translocation of the substrate across the membrane.</text>
</comment>
<dbReference type="GO" id="GO:0005886">
    <property type="term" value="C:plasma membrane"/>
    <property type="evidence" value="ECO:0007669"/>
    <property type="project" value="UniProtKB-SubCell"/>
</dbReference>
<dbReference type="PROSITE" id="PS50928">
    <property type="entry name" value="ABC_TM1"/>
    <property type="match status" value="1"/>
</dbReference>
<evidence type="ECO:0000256" key="2">
    <source>
        <dbReference type="ARBA" id="ARBA00011557"/>
    </source>
</evidence>
<feature type="transmembrane region" description="Helical" evidence="9">
    <location>
        <begin position="148"/>
        <end position="169"/>
    </location>
</feature>
<dbReference type="AlphaFoldDB" id="A0A6B3S080"/>
<keyword evidence="5 10" id="KW-1003">Cell membrane</keyword>
<sequence>MATICNQARPATRRYILAPLTLLVALIFALPVLWMLAGSLRAPNEILSTLSPLGWRALVPSEIRLDAYMNLWHSGFLMAVLNSLIVALGTVAIGLVICALAAFALSAIPFPGQTAIFGIIVLSFMIPFDAVAIPLFRVFRAVDLHNTFLALILPGIGNGLAIFLLRQFFLGIPKQLVEAARIDGASLFKIFWYVYLPLSRPALISAGIILFMFQWQAYLWPLIIISDPSLRVGPVALAQFSNQFDFDLSQLFAGAMVLSVIPALLLLRFQRYFVGSLATSGIK</sequence>
<dbReference type="EMBL" id="JAAIKE010000020">
    <property type="protein sequence ID" value="NEX48792.1"/>
    <property type="molecule type" value="Genomic_DNA"/>
</dbReference>
<feature type="transmembrane region" description="Helical" evidence="9">
    <location>
        <begin position="16"/>
        <end position="37"/>
    </location>
</feature>
<protein>
    <recommendedName>
        <fullName evidence="3 10">sn-glycerol-3-phosphate transport system permease protein UgpE</fullName>
    </recommendedName>
</protein>
<dbReference type="GO" id="GO:0055085">
    <property type="term" value="P:transmembrane transport"/>
    <property type="evidence" value="ECO:0007669"/>
    <property type="project" value="InterPro"/>
</dbReference>
<comment type="subunit">
    <text evidence="2 10">The complex is composed of two ATP-binding proteins (UgpC), two transmembrane proteins (UgpA and UgpE) and a solute-binding protein (UgpB).</text>
</comment>
<dbReference type="SUPFAM" id="SSF161098">
    <property type="entry name" value="MetI-like"/>
    <property type="match status" value="1"/>
</dbReference>
<reference evidence="12 13" key="1">
    <citation type="submission" date="2020-02" db="EMBL/GenBank/DDBJ databases">
        <title>Rhodobacter algicola sp. nov., isolated from microalga culture.</title>
        <authorList>
            <person name="Park C.-Y."/>
        </authorList>
    </citation>
    <scope>NUCLEOTIDE SEQUENCE [LARGE SCALE GENOMIC DNA]</scope>
    <source>
        <strain evidence="12 13">ETT8</strain>
    </source>
</reference>
<dbReference type="InterPro" id="IPR000515">
    <property type="entry name" value="MetI-like"/>
</dbReference>
<evidence type="ECO:0000256" key="1">
    <source>
        <dbReference type="ARBA" id="ARBA00004651"/>
    </source>
</evidence>
<proteinExistence type="inferred from homology"/>
<dbReference type="InterPro" id="IPR035906">
    <property type="entry name" value="MetI-like_sf"/>
</dbReference>
<dbReference type="PANTHER" id="PTHR43744">
    <property type="entry name" value="ABC TRANSPORTER PERMEASE PROTEIN MG189-RELATED-RELATED"/>
    <property type="match status" value="1"/>
</dbReference>
<evidence type="ECO:0000313" key="13">
    <source>
        <dbReference type="Proteomes" id="UP000481421"/>
    </source>
</evidence>
<dbReference type="Gene3D" id="1.10.3720.10">
    <property type="entry name" value="MetI-like"/>
    <property type="match status" value="1"/>
</dbReference>
<comment type="similarity">
    <text evidence="9">Belongs to the binding-protein-dependent transport system permease family.</text>
</comment>
<comment type="caution">
    <text evidence="12">The sequence shown here is derived from an EMBL/GenBank/DDBJ whole genome shotgun (WGS) entry which is preliminary data.</text>
</comment>
<evidence type="ECO:0000256" key="4">
    <source>
        <dbReference type="ARBA" id="ARBA00022448"/>
    </source>
</evidence>
<name>A0A6B3S080_9RHOB</name>
<keyword evidence="7 9" id="KW-1133">Transmembrane helix</keyword>
<evidence type="ECO:0000313" key="12">
    <source>
        <dbReference type="EMBL" id="NEX48792.1"/>
    </source>
</evidence>
<gene>
    <name evidence="10" type="primary">ugpE</name>
    <name evidence="12" type="ORF">G3572_21605</name>
</gene>
<evidence type="ECO:0000256" key="9">
    <source>
        <dbReference type="RuleBase" id="RU363032"/>
    </source>
</evidence>
<feature type="transmembrane region" description="Helical" evidence="9">
    <location>
        <begin position="76"/>
        <end position="103"/>
    </location>
</feature>
<keyword evidence="13" id="KW-1185">Reference proteome</keyword>
<keyword evidence="4 9" id="KW-0813">Transport</keyword>
<dbReference type="CDD" id="cd06261">
    <property type="entry name" value="TM_PBP2"/>
    <property type="match status" value="1"/>
</dbReference>
<keyword evidence="8 9" id="KW-0472">Membrane</keyword>
<dbReference type="PANTHER" id="PTHR43744:SF8">
    <property type="entry name" value="SN-GLYCEROL-3-PHOSPHATE TRANSPORT SYSTEM PERMEASE PROTEIN UGPE"/>
    <property type="match status" value="1"/>
</dbReference>
<organism evidence="12 13">
    <name type="scientific">Pseudotabrizicola algicola</name>
    <dbReference type="NCBI Taxonomy" id="2709381"/>
    <lineage>
        <taxon>Bacteria</taxon>
        <taxon>Pseudomonadati</taxon>
        <taxon>Pseudomonadota</taxon>
        <taxon>Alphaproteobacteria</taxon>
        <taxon>Rhodobacterales</taxon>
        <taxon>Paracoccaceae</taxon>
        <taxon>Pseudotabrizicola</taxon>
    </lineage>
</organism>
<dbReference type="Proteomes" id="UP000481421">
    <property type="component" value="Unassembled WGS sequence"/>
</dbReference>
<evidence type="ECO:0000256" key="6">
    <source>
        <dbReference type="ARBA" id="ARBA00022692"/>
    </source>
</evidence>
<feature type="domain" description="ABC transmembrane type-1" evidence="11">
    <location>
        <begin position="80"/>
        <end position="269"/>
    </location>
</feature>
<accession>A0A6B3S080</accession>
<evidence type="ECO:0000256" key="3">
    <source>
        <dbReference type="ARBA" id="ARBA00020515"/>
    </source>
</evidence>
<feature type="transmembrane region" description="Helical" evidence="9">
    <location>
        <begin position="248"/>
        <end position="267"/>
    </location>
</feature>
<evidence type="ECO:0000259" key="11">
    <source>
        <dbReference type="PROSITE" id="PS50928"/>
    </source>
</evidence>
<dbReference type="RefSeq" id="WP_164615752.1">
    <property type="nucleotide sequence ID" value="NZ_JAAIKE010000020.1"/>
</dbReference>
<evidence type="ECO:0000256" key="10">
    <source>
        <dbReference type="RuleBase" id="RU363056"/>
    </source>
</evidence>
<dbReference type="Pfam" id="PF00528">
    <property type="entry name" value="BPD_transp_1"/>
    <property type="match status" value="1"/>
</dbReference>